<evidence type="ECO:0000313" key="4">
    <source>
        <dbReference type="Proteomes" id="UP000546464"/>
    </source>
</evidence>
<dbReference type="GO" id="GO:0015628">
    <property type="term" value="P:protein secretion by the type II secretion system"/>
    <property type="evidence" value="ECO:0007669"/>
    <property type="project" value="InterPro"/>
</dbReference>
<dbReference type="EMBL" id="JACHVB010000020">
    <property type="protein sequence ID" value="MBC2594177.1"/>
    <property type="molecule type" value="Genomic_DNA"/>
</dbReference>
<evidence type="ECO:0000256" key="2">
    <source>
        <dbReference type="SAM" id="Phobius"/>
    </source>
</evidence>
<dbReference type="GO" id="GO:0015627">
    <property type="term" value="C:type II protein secretion system complex"/>
    <property type="evidence" value="ECO:0007669"/>
    <property type="project" value="InterPro"/>
</dbReference>
<dbReference type="PANTHER" id="PTHR30093">
    <property type="entry name" value="GENERAL SECRETION PATHWAY PROTEIN G"/>
    <property type="match status" value="1"/>
</dbReference>
<dbReference type="InterPro" id="IPR000983">
    <property type="entry name" value="Bac_GSPG_pilin"/>
</dbReference>
<sequence>MERRLYAQVAPAKGFSLLELLVVIAVIALLGSIVISVAGNIREHAAATKSLGNLRALGTALKLYVGENNGRLPTLNRQNDDPSGGPNMANSWMAQVREYVNLPGQVPDSVAAAYSRSDYKLPIIFYCPNAERSHPWGDYGANYEFIMYRDYTDPDRIVSVYNTPNLEKKVLIASVAGLDGNNEPTGSTDGSWLLHGRLFAERGSTGAYGARPYDRNAGKCNVLMGDGSCAQIVAAELSRQEREDLFLNEIN</sequence>
<keyword evidence="1" id="KW-0488">Methylation</keyword>
<gene>
    <name evidence="3" type="ORF">H5P28_07870</name>
</gene>
<dbReference type="Pfam" id="PF07963">
    <property type="entry name" value="N_methyl"/>
    <property type="match status" value="1"/>
</dbReference>
<comment type="caution">
    <text evidence="3">The sequence shown here is derived from an EMBL/GenBank/DDBJ whole genome shotgun (WGS) entry which is preliminary data.</text>
</comment>
<keyword evidence="2" id="KW-1133">Transmembrane helix</keyword>
<dbReference type="InterPro" id="IPR012902">
    <property type="entry name" value="N_methyl_site"/>
</dbReference>
<dbReference type="RefSeq" id="WP_185675159.1">
    <property type="nucleotide sequence ID" value="NZ_JACHVB010000020.1"/>
</dbReference>
<evidence type="ECO:0000256" key="1">
    <source>
        <dbReference type="ARBA" id="ARBA00022481"/>
    </source>
</evidence>
<dbReference type="InterPro" id="IPR045584">
    <property type="entry name" value="Pilin-like"/>
</dbReference>
<keyword evidence="2" id="KW-0812">Transmembrane</keyword>
<organism evidence="3 4">
    <name type="scientific">Ruficoccus amylovorans</name>
    <dbReference type="NCBI Taxonomy" id="1804625"/>
    <lineage>
        <taxon>Bacteria</taxon>
        <taxon>Pseudomonadati</taxon>
        <taxon>Verrucomicrobiota</taxon>
        <taxon>Opitutia</taxon>
        <taxon>Puniceicoccales</taxon>
        <taxon>Cerasicoccaceae</taxon>
        <taxon>Ruficoccus</taxon>
    </lineage>
</organism>
<dbReference type="AlphaFoldDB" id="A0A842HF28"/>
<accession>A0A842HF28</accession>
<name>A0A842HF28_9BACT</name>
<dbReference type="Proteomes" id="UP000546464">
    <property type="component" value="Unassembled WGS sequence"/>
</dbReference>
<evidence type="ECO:0000313" key="3">
    <source>
        <dbReference type="EMBL" id="MBC2594177.1"/>
    </source>
</evidence>
<proteinExistence type="predicted"/>
<keyword evidence="2" id="KW-0472">Membrane</keyword>
<dbReference type="NCBIfam" id="TIGR02532">
    <property type="entry name" value="IV_pilin_GFxxxE"/>
    <property type="match status" value="1"/>
</dbReference>
<keyword evidence="4" id="KW-1185">Reference proteome</keyword>
<feature type="transmembrane region" description="Helical" evidence="2">
    <location>
        <begin position="20"/>
        <end position="41"/>
    </location>
</feature>
<dbReference type="SUPFAM" id="SSF54523">
    <property type="entry name" value="Pili subunits"/>
    <property type="match status" value="1"/>
</dbReference>
<dbReference type="PRINTS" id="PR00813">
    <property type="entry name" value="BCTERIALGSPG"/>
</dbReference>
<protein>
    <submittedName>
        <fullName evidence="3">Type II secretion system protein</fullName>
    </submittedName>
</protein>
<dbReference type="Gene3D" id="3.30.700.10">
    <property type="entry name" value="Glycoprotein, Type 4 Pilin"/>
    <property type="match status" value="1"/>
</dbReference>
<reference evidence="3 4" key="1">
    <citation type="submission" date="2020-07" db="EMBL/GenBank/DDBJ databases">
        <authorList>
            <person name="Feng X."/>
        </authorList>
    </citation>
    <scope>NUCLEOTIDE SEQUENCE [LARGE SCALE GENOMIC DNA]</scope>
    <source>
        <strain evidence="3 4">JCM31066</strain>
    </source>
</reference>
<dbReference type="PROSITE" id="PS00409">
    <property type="entry name" value="PROKAR_NTER_METHYL"/>
    <property type="match status" value="1"/>
</dbReference>